<dbReference type="Proteomes" id="UP000761574">
    <property type="component" value="Unassembled WGS sequence"/>
</dbReference>
<evidence type="ECO:0000256" key="7">
    <source>
        <dbReference type="ARBA" id="ARBA00022723"/>
    </source>
</evidence>
<evidence type="ECO:0000256" key="4">
    <source>
        <dbReference type="ARBA" id="ARBA00022475"/>
    </source>
</evidence>
<keyword evidence="10" id="KW-0408">Iron</keyword>
<proteinExistence type="inferred from homology"/>
<dbReference type="SUPFAM" id="SSF81342">
    <property type="entry name" value="Transmembrane di-heme cytochromes"/>
    <property type="match status" value="1"/>
</dbReference>
<dbReference type="PANTHER" id="PTHR30529">
    <property type="entry name" value="CYTOCHROME B561"/>
    <property type="match status" value="1"/>
</dbReference>
<dbReference type="RefSeq" id="WP_119978850.1">
    <property type="nucleotide sequence ID" value="NZ_BPFB01000025.1"/>
</dbReference>
<keyword evidence="6 13" id="KW-0812">Transmembrane</keyword>
<dbReference type="Gene3D" id="1.20.950.20">
    <property type="entry name" value="Transmembrane di-heme cytochromes, Chain C"/>
    <property type="match status" value="1"/>
</dbReference>
<comment type="cofactor">
    <cofactor evidence="1">
        <name>heme b</name>
        <dbReference type="ChEBI" id="CHEBI:60344"/>
    </cofactor>
</comment>
<feature type="domain" description="Cytochrome b561 bacterial/Ni-hydrogenase" evidence="14">
    <location>
        <begin position="8"/>
        <end position="179"/>
    </location>
</feature>
<evidence type="ECO:0000256" key="8">
    <source>
        <dbReference type="ARBA" id="ARBA00022982"/>
    </source>
</evidence>
<name>A0ABQ4PJQ1_9GAMM</name>
<comment type="caution">
    <text evidence="15">The sequence shown here is derived from an EMBL/GenBank/DDBJ whole genome shotgun (WGS) entry which is preliminary data.</text>
</comment>
<evidence type="ECO:0000313" key="16">
    <source>
        <dbReference type="Proteomes" id="UP000761574"/>
    </source>
</evidence>
<evidence type="ECO:0000256" key="9">
    <source>
        <dbReference type="ARBA" id="ARBA00022989"/>
    </source>
</evidence>
<evidence type="ECO:0000256" key="2">
    <source>
        <dbReference type="ARBA" id="ARBA00004651"/>
    </source>
</evidence>
<comment type="similarity">
    <text evidence="12">Belongs to the cytochrome b561 family.</text>
</comment>
<evidence type="ECO:0000256" key="1">
    <source>
        <dbReference type="ARBA" id="ARBA00001970"/>
    </source>
</evidence>
<keyword evidence="16" id="KW-1185">Reference proteome</keyword>
<gene>
    <name evidence="15" type="primary">yceJ</name>
    <name evidence="15" type="ORF">TUM4630_22860</name>
</gene>
<dbReference type="PANTHER" id="PTHR30529:SF1">
    <property type="entry name" value="CYTOCHROME B561 HOMOLOG 2"/>
    <property type="match status" value="1"/>
</dbReference>
<feature type="transmembrane region" description="Helical" evidence="13">
    <location>
        <begin position="88"/>
        <end position="110"/>
    </location>
</feature>
<dbReference type="EMBL" id="BPFB01000025">
    <property type="protein sequence ID" value="GIU47868.1"/>
    <property type="molecule type" value="Genomic_DNA"/>
</dbReference>
<evidence type="ECO:0000256" key="5">
    <source>
        <dbReference type="ARBA" id="ARBA00022617"/>
    </source>
</evidence>
<dbReference type="Pfam" id="PF01292">
    <property type="entry name" value="Ni_hydr_CYTB"/>
    <property type="match status" value="1"/>
</dbReference>
<feature type="transmembrane region" description="Helical" evidence="13">
    <location>
        <begin position="12"/>
        <end position="34"/>
    </location>
</feature>
<evidence type="ECO:0000256" key="13">
    <source>
        <dbReference type="SAM" id="Phobius"/>
    </source>
</evidence>
<keyword evidence="8" id="KW-0249">Electron transport</keyword>
<accession>A0ABQ4PJQ1</accession>
<evidence type="ECO:0000313" key="15">
    <source>
        <dbReference type="EMBL" id="GIU47868.1"/>
    </source>
</evidence>
<reference evidence="15 16" key="1">
    <citation type="submission" date="2021-05" db="EMBL/GenBank/DDBJ databases">
        <title>Molecular characterization for Shewanella algae harboring chromosomal blaOXA-55-like strains isolated from clinical and environment sample.</title>
        <authorList>
            <person name="Ohama Y."/>
            <person name="Aoki K."/>
            <person name="Harada S."/>
            <person name="Moriya K."/>
            <person name="Ishii Y."/>
            <person name="Tateda K."/>
        </authorList>
    </citation>
    <scope>NUCLEOTIDE SEQUENCE [LARGE SCALE GENOMIC DNA]</scope>
    <source>
        <strain evidence="15 16">LMG 23746</strain>
    </source>
</reference>
<evidence type="ECO:0000259" key="14">
    <source>
        <dbReference type="Pfam" id="PF01292"/>
    </source>
</evidence>
<dbReference type="InterPro" id="IPR016174">
    <property type="entry name" value="Di-haem_cyt_TM"/>
</dbReference>
<dbReference type="InterPro" id="IPR011577">
    <property type="entry name" value="Cyt_b561_bac/Ni-Hgenase"/>
</dbReference>
<sequence>MIRNTQSRYGVVSMVLHWLSAVAVIGLFGLGYWMVGLTYYSSWYQTAPALHKSIGILLLLATIVRLLWRWGNPKPQPLAQHQRWEKRLGAWVHGLLYLLLMGIFVSGYLISTADGRGIWVFELWQLPSMGELFAGQADIAGVVHQYLAYSLIGLVIVHALGAIKHHLIDKDSTLIRMTTFKEIK</sequence>
<keyword evidence="3" id="KW-0813">Transport</keyword>
<protein>
    <submittedName>
        <fullName evidence="15">Cytochrome b</fullName>
    </submittedName>
</protein>
<keyword evidence="4" id="KW-1003">Cell membrane</keyword>
<organism evidence="15 16">
    <name type="scientific">Shewanella algidipiscicola</name>
    <dbReference type="NCBI Taxonomy" id="614070"/>
    <lineage>
        <taxon>Bacteria</taxon>
        <taxon>Pseudomonadati</taxon>
        <taxon>Pseudomonadota</taxon>
        <taxon>Gammaproteobacteria</taxon>
        <taxon>Alteromonadales</taxon>
        <taxon>Shewanellaceae</taxon>
        <taxon>Shewanella</taxon>
    </lineage>
</organism>
<evidence type="ECO:0000256" key="3">
    <source>
        <dbReference type="ARBA" id="ARBA00022448"/>
    </source>
</evidence>
<keyword evidence="11 13" id="KW-0472">Membrane</keyword>
<feature type="transmembrane region" description="Helical" evidence="13">
    <location>
        <begin position="146"/>
        <end position="167"/>
    </location>
</feature>
<evidence type="ECO:0000256" key="6">
    <source>
        <dbReference type="ARBA" id="ARBA00022692"/>
    </source>
</evidence>
<keyword evidence="5" id="KW-0349">Heme</keyword>
<comment type="subcellular location">
    <subcellularLocation>
        <location evidence="2">Cell membrane</location>
        <topology evidence="2">Multi-pass membrane protein</topology>
    </subcellularLocation>
</comment>
<evidence type="ECO:0000256" key="12">
    <source>
        <dbReference type="ARBA" id="ARBA00037975"/>
    </source>
</evidence>
<evidence type="ECO:0000256" key="11">
    <source>
        <dbReference type="ARBA" id="ARBA00023136"/>
    </source>
</evidence>
<keyword evidence="9 13" id="KW-1133">Transmembrane helix</keyword>
<evidence type="ECO:0000256" key="10">
    <source>
        <dbReference type="ARBA" id="ARBA00023004"/>
    </source>
</evidence>
<keyword evidence="7" id="KW-0479">Metal-binding</keyword>
<feature type="transmembrane region" description="Helical" evidence="13">
    <location>
        <begin position="49"/>
        <end position="68"/>
    </location>
</feature>
<dbReference type="InterPro" id="IPR052168">
    <property type="entry name" value="Cytochrome_b561_oxidase"/>
</dbReference>